<protein>
    <recommendedName>
        <fullName evidence="1">REJ domain-containing protein</fullName>
    </recommendedName>
</protein>
<name>A0A9P0CW76_9CUCU</name>
<feature type="domain" description="REJ" evidence="1">
    <location>
        <begin position="1"/>
        <end position="69"/>
    </location>
</feature>
<keyword evidence="3" id="KW-1185">Reference proteome</keyword>
<evidence type="ECO:0000259" key="1">
    <source>
        <dbReference type="PROSITE" id="PS51111"/>
    </source>
</evidence>
<dbReference type="InterPro" id="IPR014010">
    <property type="entry name" value="REJ_dom"/>
</dbReference>
<gene>
    <name evidence="2" type="ORF">PSYICH_LOCUS9952</name>
</gene>
<proteinExistence type="predicted"/>
<reference evidence="2" key="1">
    <citation type="submission" date="2022-01" db="EMBL/GenBank/DDBJ databases">
        <authorList>
            <person name="King R."/>
        </authorList>
    </citation>
    <scope>NUCLEOTIDE SEQUENCE</scope>
</reference>
<sequence length="69" mass="8150">MGYTPSSTTIMFDTYTHRFWFQRLCGNRCSVLYFRIKNITIMLTSSEGNCRVILSPSLFYSLRKYAFTL</sequence>
<dbReference type="AlphaFoldDB" id="A0A9P0CW76"/>
<dbReference type="Proteomes" id="UP001153636">
    <property type="component" value="Chromosome 4"/>
</dbReference>
<evidence type="ECO:0000313" key="2">
    <source>
        <dbReference type="EMBL" id="CAH1109411.1"/>
    </source>
</evidence>
<organism evidence="2 3">
    <name type="scientific">Psylliodes chrysocephalus</name>
    <dbReference type="NCBI Taxonomy" id="3402493"/>
    <lineage>
        <taxon>Eukaryota</taxon>
        <taxon>Metazoa</taxon>
        <taxon>Ecdysozoa</taxon>
        <taxon>Arthropoda</taxon>
        <taxon>Hexapoda</taxon>
        <taxon>Insecta</taxon>
        <taxon>Pterygota</taxon>
        <taxon>Neoptera</taxon>
        <taxon>Endopterygota</taxon>
        <taxon>Coleoptera</taxon>
        <taxon>Polyphaga</taxon>
        <taxon>Cucujiformia</taxon>
        <taxon>Chrysomeloidea</taxon>
        <taxon>Chrysomelidae</taxon>
        <taxon>Galerucinae</taxon>
        <taxon>Alticini</taxon>
        <taxon>Psylliodes</taxon>
    </lineage>
</organism>
<evidence type="ECO:0000313" key="3">
    <source>
        <dbReference type="Proteomes" id="UP001153636"/>
    </source>
</evidence>
<dbReference type="EMBL" id="OV651816">
    <property type="protein sequence ID" value="CAH1109411.1"/>
    <property type="molecule type" value="Genomic_DNA"/>
</dbReference>
<accession>A0A9P0CW76</accession>
<dbReference type="PROSITE" id="PS51111">
    <property type="entry name" value="REJ"/>
    <property type="match status" value="1"/>
</dbReference>
<dbReference type="GO" id="GO:0016020">
    <property type="term" value="C:membrane"/>
    <property type="evidence" value="ECO:0007669"/>
    <property type="project" value="UniProtKB-SubCell"/>
</dbReference>